<evidence type="ECO:0000313" key="14">
    <source>
        <dbReference type="Proteomes" id="UP001413721"/>
    </source>
</evidence>
<evidence type="ECO:0000256" key="10">
    <source>
        <dbReference type="SAM" id="MobiDB-lite"/>
    </source>
</evidence>
<dbReference type="RefSeq" id="WP_345933324.1">
    <property type="nucleotide sequence ID" value="NZ_JBBKTV010000005.1"/>
</dbReference>
<comment type="catalytic activity">
    <reaction evidence="7 9">
        <text>sn-glycerol 3-phosphate + NADP(+) = dihydroxyacetone phosphate + NADPH + H(+)</text>
        <dbReference type="Rhea" id="RHEA:11096"/>
        <dbReference type="ChEBI" id="CHEBI:15378"/>
        <dbReference type="ChEBI" id="CHEBI:57597"/>
        <dbReference type="ChEBI" id="CHEBI:57642"/>
        <dbReference type="ChEBI" id="CHEBI:57783"/>
        <dbReference type="ChEBI" id="CHEBI:58349"/>
        <dbReference type="EC" id="1.1.1.94"/>
    </reaction>
</comment>
<feature type="compositionally biased region" description="Pro residues" evidence="10">
    <location>
        <begin position="20"/>
        <end position="30"/>
    </location>
</feature>
<feature type="domain" description="Glycerol-3-phosphate dehydrogenase NAD-dependent C-terminal" evidence="12">
    <location>
        <begin position="243"/>
        <end position="383"/>
    </location>
</feature>
<dbReference type="PANTHER" id="PTHR11728:SF1">
    <property type="entry name" value="GLYCEROL-3-PHOSPHATE DEHYDROGENASE [NAD(+)] 2, CHLOROPLASTIC"/>
    <property type="match status" value="1"/>
</dbReference>
<feature type="region of interest" description="Disordered" evidence="10">
    <location>
        <begin position="1"/>
        <end position="43"/>
    </location>
</feature>
<keyword evidence="2 7" id="KW-0444">Lipid biosynthesis</keyword>
<comment type="caution">
    <text evidence="7">Lacks conserved residue(s) required for the propagation of feature annotation.</text>
</comment>
<dbReference type="GO" id="GO:0047952">
    <property type="term" value="F:glycerol-3-phosphate dehydrogenase [NAD(P)+] activity"/>
    <property type="evidence" value="ECO:0007669"/>
    <property type="project" value="UniProtKB-EC"/>
</dbReference>
<comment type="subcellular location">
    <subcellularLocation>
        <location evidence="7">Cytoplasm</location>
    </subcellularLocation>
</comment>
<comment type="caution">
    <text evidence="13">The sequence shown here is derived from an EMBL/GenBank/DDBJ whole genome shotgun (WGS) entry which is preliminary data.</text>
</comment>
<feature type="binding site" evidence="7">
    <location>
        <position position="318"/>
    </location>
    <ligand>
        <name>NADPH</name>
        <dbReference type="ChEBI" id="CHEBI:57783"/>
    </ligand>
</feature>
<evidence type="ECO:0000256" key="2">
    <source>
        <dbReference type="ARBA" id="ARBA00022516"/>
    </source>
</evidence>
<feature type="region of interest" description="Disordered" evidence="10">
    <location>
        <begin position="408"/>
        <end position="437"/>
    </location>
</feature>
<keyword evidence="5 7" id="KW-0594">Phospholipid biosynthesis</keyword>
<dbReference type="EC" id="1.1.1.94" evidence="7"/>
<keyword evidence="14" id="KW-1185">Reference proteome</keyword>
<dbReference type="SUPFAM" id="SSF51735">
    <property type="entry name" value="NAD(P)-binding Rossmann-fold domains"/>
    <property type="match status" value="1"/>
</dbReference>
<evidence type="ECO:0000259" key="12">
    <source>
        <dbReference type="Pfam" id="PF07479"/>
    </source>
</evidence>
<dbReference type="InterPro" id="IPR008927">
    <property type="entry name" value="6-PGluconate_DH-like_C_sf"/>
</dbReference>
<accession>A0ABU9YPW5</accession>
<evidence type="ECO:0000313" key="13">
    <source>
        <dbReference type="EMBL" id="MEN2990847.1"/>
    </source>
</evidence>
<dbReference type="EMBL" id="JBBKTW010000008">
    <property type="protein sequence ID" value="MEN2990847.1"/>
    <property type="molecule type" value="Genomic_DNA"/>
</dbReference>
<dbReference type="InterPro" id="IPR036291">
    <property type="entry name" value="NAD(P)-bd_dom_sf"/>
</dbReference>
<dbReference type="Pfam" id="PF01210">
    <property type="entry name" value="NAD_Gly3P_dh_N"/>
    <property type="match status" value="1"/>
</dbReference>
<dbReference type="PRINTS" id="PR00077">
    <property type="entry name" value="GPDHDRGNASE"/>
</dbReference>
<feature type="binding site" evidence="7">
    <location>
        <position position="318"/>
    </location>
    <ligand>
        <name>sn-glycerol 3-phosphate</name>
        <dbReference type="ChEBI" id="CHEBI:57597"/>
    </ligand>
</feature>
<evidence type="ECO:0000259" key="11">
    <source>
        <dbReference type="Pfam" id="PF01210"/>
    </source>
</evidence>
<dbReference type="PROSITE" id="PS00957">
    <property type="entry name" value="NAD_G3PDH"/>
    <property type="match status" value="1"/>
</dbReference>
<feature type="active site" description="Proton acceptor" evidence="7">
    <location>
        <position position="254"/>
    </location>
</feature>
<keyword evidence="7" id="KW-0547">Nucleotide-binding</keyword>
<keyword evidence="6 7" id="KW-1208">Phospholipid metabolism</keyword>
<evidence type="ECO:0000256" key="5">
    <source>
        <dbReference type="ARBA" id="ARBA00023209"/>
    </source>
</evidence>
<dbReference type="HAMAP" id="MF_00394">
    <property type="entry name" value="NAD_Glyc3P_dehydrog"/>
    <property type="match status" value="1"/>
</dbReference>
<evidence type="ECO:0000256" key="1">
    <source>
        <dbReference type="ARBA" id="ARBA00011009"/>
    </source>
</evidence>
<feature type="binding site" evidence="7">
    <location>
        <position position="148"/>
    </location>
    <ligand>
        <name>NADPH</name>
        <dbReference type="ChEBI" id="CHEBI:57783"/>
    </ligand>
</feature>
<keyword evidence="4 7" id="KW-0443">Lipid metabolism</keyword>
<dbReference type="Gene3D" id="1.10.1040.10">
    <property type="entry name" value="N-(1-d-carboxylethyl)-l-norvaline Dehydrogenase, domain 2"/>
    <property type="match status" value="1"/>
</dbReference>
<feature type="binding site" evidence="7">
    <location>
        <position position="148"/>
    </location>
    <ligand>
        <name>sn-glycerol 3-phosphate</name>
        <dbReference type="ChEBI" id="CHEBI:57597"/>
    </ligand>
</feature>
<keyword evidence="7 8" id="KW-0520">NAD</keyword>
<feature type="binding site" evidence="7">
    <location>
        <position position="254"/>
    </location>
    <ligand>
        <name>sn-glycerol 3-phosphate</name>
        <dbReference type="ChEBI" id="CHEBI:57597"/>
    </ligand>
</feature>
<evidence type="ECO:0000256" key="4">
    <source>
        <dbReference type="ARBA" id="ARBA00023098"/>
    </source>
</evidence>
<feature type="binding site" evidence="7">
    <location>
        <position position="55"/>
    </location>
    <ligand>
        <name>NADPH</name>
        <dbReference type="ChEBI" id="CHEBI:57783"/>
    </ligand>
</feature>
<comment type="function">
    <text evidence="7">Catalyzes the reduction of the glycolytic intermediate dihydroxyacetone phosphate (DHAP) to sn-glycerol 3-phosphate (G3P), the key precursor for phospholipid synthesis.</text>
</comment>
<dbReference type="PANTHER" id="PTHR11728">
    <property type="entry name" value="GLYCEROL-3-PHOSPHATE DEHYDROGENASE"/>
    <property type="match status" value="1"/>
</dbReference>
<dbReference type="SUPFAM" id="SSF48179">
    <property type="entry name" value="6-phosphogluconate dehydrogenase C-terminal domain-like"/>
    <property type="match status" value="1"/>
</dbReference>
<evidence type="ECO:0000256" key="7">
    <source>
        <dbReference type="HAMAP-Rule" id="MF_00394"/>
    </source>
</evidence>
<feature type="binding site" evidence="7">
    <location>
        <position position="176"/>
    </location>
    <ligand>
        <name>sn-glycerol 3-phosphate</name>
        <dbReference type="ChEBI" id="CHEBI:57597"/>
    </ligand>
</feature>
<feature type="binding site" evidence="7">
    <location>
        <position position="180"/>
    </location>
    <ligand>
        <name>NADPH</name>
        <dbReference type="ChEBI" id="CHEBI:57783"/>
    </ligand>
</feature>
<organism evidence="13 14">
    <name type="scientific">Tistrella arctica</name>
    <dbReference type="NCBI Taxonomy" id="3133430"/>
    <lineage>
        <taxon>Bacteria</taxon>
        <taxon>Pseudomonadati</taxon>
        <taxon>Pseudomonadota</taxon>
        <taxon>Alphaproteobacteria</taxon>
        <taxon>Geminicoccales</taxon>
        <taxon>Geminicoccaceae</taxon>
        <taxon>Tistrella</taxon>
    </lineage>
</organism>
<comment type="similarity">
    <text evidence="1 7 8">Belongs to the NAD-dependent glycerol-3-phosphate dehydrogenase family.</text>
</comment>
<feature type="binding site" evidence="7">
    <location>
        <position position="342"/>
    </location>
    <ligand>
        <name>NADPH</name>
        <dbReference type="ChEBI" id="CHEBI:57783"/>
    </ligand>
</feature>
<dbReference type="InterPro" id="IPR011128">
    <property type="entry name" value="G3P_DH_NAD-dep_N"/>
</dbReference>
<feature type="binding site" evidence="7">
    <location>
        <position position="344"/>
    </location>
    <ligand>
        <name>NADPH</name>
        <dbReference type="ChEBI" id="CHEBI:57783"/>
    </ligand>
</feature>
<dbReference type="InterPro" id="IPR013328">
    <property type="entry name" value="6PGD_dom2"/>
</dbReference>
<name>A0ABU9YPW5_9PROT</name>
<feature type="binding site" evidence="7">
    <location>
        <position position="307"/>
    </location>
    <ligand>
        <name>sn-glycerol 3-phosphate</name>
        <dbReference type="ChEBI" id="CHEBI:57597"/>
    </ligand>
</feature>
<dbReference type="Pfam" id="PF07479">
    <property type="entry name" value="NAD_Gly3P_dh_C"/>
    <property type="match status" value="1"/>
</dbReference>
<comment type="catalytic activity">
    <reaction evidence="7">
        <text>sn-glycerol 3-phosphate + NAD(+) = dihydroxyacetone phosphate + NADH + H(+)</text>
        <dbReference type="Rhea" id="RHEA:11092"/>
        <dbReference type="ChEBI" id="CHEBI:15378"/>
        <dbReference type="ChEBI" id="CHEBI:57540"/>
        <dbReference type="ChEBI" id="CHEBI:57597"/>
        <dbReference type="ChEBI" id="CHEBI:57642"/>
        <dbReference type="ChEBI" id="CHEBI:57945"/>
        <dbReference type="EC" id="1.1.1.94"/>
    </reaction>
</comment>
<sequence>MTTDGMAASSNSSTTAPRPGADPAPSPSPLPADQQTPTARLKPFRTVTVVGGGAWGSALAMVADRAGCATRLWIREADAVAAINGGGRNPFLPDHDMPAAIRVGNDLAETLNGTDLVLLVVPSQFLRAVASDVERHLAPGVPVVICSKGIERDTGLMMTQVIAEAMPDRPQAVLSGPSFAAEVAQGQPTAVTIASADVQRTDDADDDELIDADEAGAALASSLAARIAVTLSTRDFRPYLSDDLTGVEVGGAVKNVLAIACGIAAGRGLGSNPRAAIITRGLAELKRLAQALGGRRETVTGLAGIGDLTLTCSSEQSRNFTFGLALGRGATPDEALAGKSAVVEGAVNAETVTALARRLGVEMPICEAVHAIIKGRLDIDAAMTALLTRPIRAESRALEPVVALSNPAHAGNRADDRTGARTGDSDTGDLLTAITEA</sequence>
<feature type="domain" description="Glycerol-3-phosphate dehydrogenase NAD-dependent N-terminal" evidence="11">
    <location>
        <begin position="47"/>
        <end position="199"/>
    </location>
</feature>
<dbReference type="Proteomes" id="UP001413721">
    <property type="component" value="Unassembled WGS sequence"/>
</dbReference>
<evidence type="ECO:0000256" key="8">
    <source>
        <dbReference type="RuleBase" id="RU000437"/>
    </source>
</evidence>
<keyword evidence="3 7" id="KW-0560">Oxidoreductase</keyword>
<dbReference type="NCBIfam" id="NF000940">
    <property type="entry name" value="PRK00094.1-2"/>
    <property type="match status" value="1"/>
</dbReference>
<reference evidence="13 14" key="1">
    <citation type="submission" date="2024-03" db="EMBL/GenBank/DDBJ databases">
        <title>High-quality draft genome sequencing of Tistrella sp. BH-R2-4.</title>
        <authorList>
            <person name="Dong C."/>
        </authorList>
    </citation>
    <scope>NUCLEOTIDE SEQUENCE [LARGE SCALE GENOMIC DNA]</scope>
    <source>
        <strain evidence="13 14">BH-R2-4</strain>
    </source>
</reference>
<gene>
    <name evidence="7" type="primary">gpsA</name>
    <name evidence="13" type="ORF">WG926_21205</name>
</gene>
<dbReference type="Gene3D" id="3.40.50.720">
    <property type="entry name" value="NAD(P)-binding Rossmann-like Domain"/>
    <property type="match status" value="1"/>
</dbReference>
<dbReference type="InterPro" id="IPR006109">
    <property type="entry name" value="G3P_DH_NAD-dep_C"/>
</dbReference>
<dbReference type="InterPro" id="IPR006168">
    <property type="entry name" value="G3P_DH_NAD-dep"/>
</dbReference>
<keyword evidence="7" id="KW-0521">NADP</keyword>
<evidence type="ECO:0000256" key="3">
    <source>
        <dbReference type="ARBA" id="ARBA00023002"/>
    </source>
</evidence>
<feature type="compositionally biased region" description="Polar residues" evidence="10">
    <location>
        <begin position="1"/>
        <end position="15"/>
    </location>
</feature>
<protein>
    <recommendedName>
        <fullName evidence="7">Glycerol-3-phosphate dehydrogenase [NAD(P)+]</fullName>
        <ecNumber evidence="7">1.1.1.94</ecNumber>
    </recommendedName>
    <alternativeName>
        <fullName evidence="7">NAD(P)(+)-dependent glycerol-3-phosphate dehydrogenase</fullName>
    </alternativeName>
    <alternativeName>
        <fullName evidence="7">NAD(P)H-dependent dihydroxyacetone-phosphate reductase</fullName>
    </alternativeName>
</protein>
<feature type="binding site" evidence="7">
    <location>
        <position position="75"/>
    </location>
    <ligand>
        <name>NADPH</name>
        <dbReference type="ChEBI" id="CHEBI:57783"/>
    </ligand>
</feature>
<evidence type="ECO:0000256" key="6">
    <source>
        <dbReference type="ARBA" id="ARBA00023264"/>
    </source>
</evidence>
<feature type="binding site" evidence="7">
    <location>
        <position position="317"/>
    </location>
    <ligand>
        <name>sn-glycerol 3-phosphate</name>
        <dbReference type="ChEBI" id="CHEBI:57597"/>
    </ligand>
</feature>
<proteinExistence type="inferred from homology"/>
<feature type="binding site" evidence="7">
    <location>
        <position position="178"/>
    </location>
    <ligand>
        <name>sn-glycerol 3-phosphate</name>
        <dbReference type="ChEBI" id="CHEBI:57597"/>
    </ligand>
</feature>
<keyword evidence="7" id="KW-0963">Cytoplasm</keyword>
<feature type="binding site" evidence="7">
    <location>
        <position position="319"/>
    </location>
    <ligand>
        <name>sn-glycerol 3-phosphate</name>
        <dbReference type="ChEBI" id="CHEBI:57597"/>
    </ligand>
</feature>
<evidence type="ECO:0000256" key="9">
    <source>
        <dbReference type="RuleBase" id="RU000439"/>
    </source>
</evidence>
<comment type="pathway">
    <text evidence="7">Membrane lipid metabolism; glycerophospholipid metabolism.</text>
</comment>